<gene>
    <name evidence="1" type="ORF">AMD02_16340</name>
</gene>
<comment type="caution">
    <text evidence="1">The sequence shown here is derived from an EMBL/GenBank/DDBJ whole genome shotgun (WGS) entry which is preliminary data.</text>
</comment>
<organism evidence="1">
    <name type="scientific">Halalkalibacterium halodurans</name>
    <name type="common">Bacillus halodurans</name>
    <dbReference type="NCBI Taxonomy" id="86665"/>
    <lineage>
        <taxon>Bacteria</taxon>
        <taxon>Bacillati</taxon>
        <taxon>Bacillota</taxon>
        <taxon>Bacilli</taxon>
        <taxon>Bacillales</taxon>
        <taxon>Bacillaceae</taxon>
        <taxon>Halalkalibacterium (ex Joshi et al. 2022)</taxon>
    </lineage>
</organism>
<evidence type="ECO:0000313" key="1">
    <source>
        <dbReference type="EMBL" id="KOO36952.1"/>
    </source>
</evidence>
<reference evidence="1" key="1">
    <citation type="submission" date="2015-08" db="EMBL/GenBank/DDBJ databases">
        <title>Complete DNA Sequence of Pseudomonas syringae pv. actinidiae, the Causal Agent of Kiwifruit Canker Disease.</title>
        <authorList>
            <person name="Rikkerink E.H.A."/>
            <person name="Fineran P.C."/>
        </authorList>
    </citation>
    <scope>NUCLEOTIDE SEQUENCE</scope>
    <source>
        <strain evidence="1">DSM 13666</strain>
    </source>
</reference>
<name>A0A0M0KEH8_ALKHA</name>
<dbReference type="RefSeq" id="WP_010896615.1">
    <property type="nucleotide sequence ID" value="NZ_CP040441.1"/>
</dbReference>
<sequence length="59" mass="7177">MRQEIIYFLEHTTDAAVMKRVIDNLDHKGLWMLIQYLERTNQQTKQKWHEALNAHLRLS</sequence>
<dbReference type="AlphaFoldDB" id="A0A0M0KEH8"/>
<dbReference type="EMBL" id="LILD01000003">
    <property type="protein sequence ID" value="KOO36952.1"/>
    <property type="molecule type" value="Genomic_DNA"/>
</dbReference>
<accession>A0A0M0KEH8</accession>
<dbReference type="PATRIC" id="fig|136160.3.peg.4220"/>
<accession>A0A4Y7WTI4</accession>
<dbReference type="GeneID" id="87596001"/>
<proteinExistence type="predicted"/>
<protein>
    <submittedName>
        <fullName evidence="1">Uncharacterized protein</fullName>
    </submittedName>
</protein>